<protein>
    <submittedName>
        <fullName evidence="1">Uncharacterized protein</fullName>
    </submittedName>
</protein>
<accession>A0A382AJL8</accession>
<name>A0A382AJL8_9ZZZZ</name>
<dbReference type="EMBL" id="UINC01025701">
    <property type="protein sequence ID" value="SVB01775.1"/>
    <property type="molecule type" value="Genomic_DNA"/>
</dbReference>
<evidence type="ECO:0000313" key="1">
    <source>
        <dbReference type="EMBL" id="SVB01775.1"/>
    </source>
</evidence>
<organism evidence="1">
    <name type="scientific">marine metagenome</name>
    <dbReference type="NCBI Taxonomy" id="408172"/>
    <lineage>
        <taxon>unclassified sequences</taxon>
        <taxon>metagenomes</taxon>
        <taxon>ecological metagenomes</taxon>
    </lineage>
</organism>
<gene>
    <name evidence="1" type="ORF">METZ01_LOCUS154629</name>
</gene>
<proteinExistence type="predicted"/>
<sequence length="92" mass="10595">MAIKTIPLRDVEEKVENMYEAVAVMFGQARRELADRILDKAIQDVESDEYGLFEEVEVPTPETYEEKEKVTTSAIGKFLEGDVTWRKPDNIE</sequence>
<dbReference type="AlphaFoldDB" id="A0A382AJL8"/>
<reference evidence="1" key="1">
    <citation type="submission" date="2018-05" db="EMBL/GenBank/DDBJ databases">
        <authorList>
            <person name="Lanie J.A."/>
            <person name="Ng W.-L."/>
            <person name="Kazmierczak K.M."/>
            <person name="Andrzejewski T.M."/>
            <person name="Davidsen T.M."/>
            <person name="Wayne K.J."/>
            <person name="Tettelin H."/>
            <person name="Glass J.I."/>
            <person name="Rusch D."/>
            <person name="Podicherti R."/>
            <person name="Tsui H.-C.T."/>
            <person name="Winkler M.E."/>
        </authorList>
    </citation>
    <scope>NUCLEOTIDE SEQUENCE</scope>
</reference>